<dbReference type="Proteomes" id="UP000250235">
    <property type="component" value="Unassembled WGS sequence"/>
</dbReference>
<evidence type="ECO:0000313" key="1">
    <source>
        <dbReference type="EMBL" id="KZV06720.1"/>
    </source>
</evidence>
<accession>A0A2Z6ZV66</accession>
<reference evidence="1 2" key="1">
    <citation type="journal article" date="2015" name="Proc. Natl. Acad. Sci. U.S.A.">
        <title>The resurrection genome of Boea hygrometrica: A blueprint for survival of dehydration.</title>
        <authorList>
            <person name="Xiao L."/>
            <person name="Yang G."/>
            <person name="Zhang L."/>
            <person name="Yang X."/>
            <person name="Zhao S."/>
            <person name="Ji Z."/>
            <person name="Zhou Q."/>
            <person name="Hu M."/>
            <person name="Wang Y."/>
            <person name="Chen M."/>
            <person name="Xu Y."/>
            <person name="Jin H."/>
            <person name="Xiao X."/>
            <person name="Hu G."/>
            <person name="Bao F."/>
            <person name="Hu Y."/>
            <person name="Wan P."/>
            <person name="Li L."/>
            <person name="Deng X."/>
            <person name="Kuang T."/>
            <person name="Xiang C."/>
            <person name="Zhu J.K."/>
            <person name="Oliver M.J."/>
            <person name="He Y."/>
        </authorList>
    </citation>
    <scope>NUCLEOTIDE SEQUENCE [LARGE SCALE GENOMIC DNA]</scope>
    <source>
        <strain evidence="2">cv. XS01</strain>
    </source>
</reference>
<dbReference type="AlphaFoldDB" id="A0A2Z6ZV66"/>
<name>A0A2Z6ZV66_9LAMI</name>
<sequence>MSLAHKPVATTSRYNQSLQPVAATSHYNQSLQPVATTSRYGLYLKTIKQLLKYQNGMHLLVNSASAEYYEDNATAEF</sequence>
<keyword evidence="2" id="KW-1185">Reference proteome</keyword>
<gene>
    <name evidence="1" type="ORF">F511_45798</name>
</gene>
<dbReference type="EMBL" id="KV064837">
    <property type="protein sequence ID" value="KZV06720.1"/>
    <property type="molecule type" value="Genomic_DNA"/>
</dbReference>
<protein>
    <submittedName>
        <fullName evidence="1">Uncharacterized protein</fullName>
    </submittedName>
</protein>
<organism evidence="1 2">
    <name type="scientific">Dorcoceras hygrometricum</name>
    <dbReference type="NCBI Taxonomy" id="472368"/>
    <lineage>
        <taxon>Eukaryota</taxon>
        <taxon>Viridiplantae</taxon>
        <taxon>Streptophyta</taxon>
        <taxon>Embryophyta</taxon>
        <taxon>Tracheophyta</taxon>
        <taxon>Spermatophyta</taxon>
        <taxon>Magnoliopsida</taxon>
        <taxon>eudicotyledons</taxon>
        <taxon>Gunneridae</taxon>
        <taxon>Pentapetalae</taxon>
        <taxon>asterids</taxon>
        <taxon>lamiids</taxon>
        <taxon>Lamiales</taxon>
        <taxon>Gesneriaceae</taxon>
        <taxon>Didymocarpoideae</taxon>
        <taxon>Trichosporeae</taxon>
        <taxon>Loxocarpinae</taxon>
        <taxon>Dorcoceras</taxon>
    </lineage>
</organism>
<evidence type="ECO:0000313" key="2">
    <source>
        <dbReference type="Proteomes" id="UP000250235"/>
    </source>
</evidence>
<dbReference type="OrthoDB" id="8942133at2759"/>
<proteinExistence type="predicted"/>